<dbReference type="EMBL" id="GG745354">
    <property type="protein sequence ID" value="KNE67738.1"/>
    <property type="molecule type" value="Genomic_DNA"/>
</dbReference>
<dbReference type="GO" id="GO:0016705">
    <property type="term" value="F:oxidoreductase activity, acting on paired donors, with incorporation or reduction of molecular oxygen"/>
    <property type="evidence" value="ECO:0007669"/>
    <property type="project" value="InterPro"/>
</dbReference>
<evidence type="ECO:0000313" key="2">
    <source>
        <dbReference type="Proteomes" id="UP000054350"/>
    </source>
</evidence>
<keyword evidence="2" id="KW-1185">Reference proteome</keyword>
<dbReference type="InterPro" id="IPR036396">
    <property type="entry name" value="Cyt_P450_sf"/>
</dbReference>
<dbReference type="GO" id="GO:0004497">
    <property type="term" value="F:monooxygenase activity"/>
    <property type="evidence" value="ECO:0007669"/>
    <property type="project" value="InterPro"/>
</dbReference>
<protein>
    <submittedName>
        <fullName evidence="1">Uncharacterized protein</fullName>
    </submittedName>
</protein>
<sequence length="148" mass="16389">MKAAVTKHGVFEKMVFSAGYRERFTGKNLAIAQHKIVNAAFRRGWAPALFGGPARHLIEKFDELAASGSVLDPAEWMKLMALDALTVAAFGIDFDSFHHPDTPLVATYNAIVAEIMDVAQLINPLFTCSAAGRRMKELLNQLDRYFFA</sequence>
<dbReference type="VEuPathDB" id="FungiDB:AMAG_19702"/>
<reference evidence="2" key="2">
    <citation type="submission" date="2009-11" db="EMBL/GenBank/DDBJ databases">
        <title>The Genome Sequence of Allomyces macrogynus strain ATCC 38327.</title>
        <authorList>
            <consortium name="The Broad Institute Genome Sequencing Platform"/>
            <person name="Russ C."/>
            <person name="Cuomo C."/>
            <person name="Shea T."/>
            <person name="Young S.K."/>
            <person name="Zeng Q."/>
            <person name="Koehrsen M."/>
            <person name="Haas B."/>
            <person name="Borodovsky M."/>
            <person name="Guigo R."/>
            <person name="Alvarado L."/>
            <person name="Berlin A."/>
            <person name="Borenstein D."/>
            <person name="Chen Z."/>
            <person name="Engels R."/>
            <person name="Freedman E."/>
            <person name="Gellesch M."/>
            <person name="Goldberg J."/>
            <person name="Griggs A."/>
            <person name="Gujja S."/>
            <person name="Heiman D."/>
            <person name="Hepburn T."/>
            <person name="Howarth C."/>
            <person name="Jen D."/>
            <person name="Larson L."/>
            <person name="Lewis B."/>
            <person name="Mehta T."/>
            <person name="Park D."/>
            <person name="Pearson M."/>
            <person name="Roberts A."/>
            <person name="Saif S."/>
            <person name="Shenoy N."/>
            <person name="Sisk P."/>
            <person name="Stolte C."/>
            <person name="Sykes S."/>
            <person name="Walk T."/>
            <person name="White J."/>
            <person name="Yandava C."/>
            <person name="Burger G."/>
            <person name="Gray M.W."/>
            <person name="Holland P.W.H."/>
            <person name="King N."/>
            <person name="Lang F.B.F."/>
            <person name="Roger A.J."/>
            <person name="Ruiz-Trillo I."/>
            <person name="Lander E."/>
            <person name="Nusbaum C."/>
        </authorList>
    </citation>
    <scope>NUCLEOTIDE SEQUENCE [LARGE SCALE GENOMIC DNA]</scope>
    <source>
        <strain evidence="2">ATCC 38327</strain>
    </source>
</reference>
<dbReference type="Pfam" id="PF00067">
    <property type="entry name" value="p450"/>
    <property type="match status" value="1"/>
</dbReference>
<dbReference type="SUPFAM" id="SSF48264">
    <property type="entry name" value="Cytochrome P450"/>
    <property type="match status" value="1"/>
</dbReference>
<dbReference type="GO" id="GO:0020037">
    <property type="term" value="F:heme binding"/>
    <property type="evidence" value="ECO:0007669"/>
    <property type="project" value="InterPro"/>
</dbReference>
<name>A0A0L0SYV2_ALLM3</name>
<accession>A0A0L0SYV2</accession>
<gene>
    <name evidence="1" type="ORF">AMAG_19702</name>
</gene>
<dbReference type="OrthoDB" id="1470350at2759"/>
<dbReference type="InterPro" id="IPR001128">
    <property type="entry name" value="Cyt_P450"/>
</dbReference>
<evidence type="ECO:0000313" key="1">
    <source>
        <dbReference type="EMBL" id="KNE67738.1"/>
    </source>
</evidence>
<dbReference type="Proteomes" id="UP000054350">
    <property type="component" value="Unassembled WGS sequence"/>
</dbReference>
<organism evidence="1 2">
    <name type="scientific">Allomyces macrogynus (strain ATCC 38327)</name>
    <name type="common">Allomyces javanicus var. macrogynus</name>
    <dbReference type="NCBI Taxonomy" id="578462"/>
    <lineage>
        <taxon>Eukaryota</taxon>
        <taxon>Fungi</taxon>
        <taxon>Fungi incertae sedis</taxon>
        <taxon>Blastocladiomycota</taxon>
        <taxon>Blastocladiomycetes</taxon>
        <taxon>Blastocladiales</taxon>
        <taxon>Blastocladiaceae</taxon>
        <taxon>Allomyces</taxon>
    </lineage>
</organism>
<dbReference type="GO" id="GO:0005506">
    <property type="term" value="F:iron ion binding"/>
    <property type="evidence" value="ECO:0007669"/>
    <property type="project" value="InterPro"/>
</dbReference>
<dbReference type="Gene3D" id="1.10.630.10">
    <property type="entry name" value="Cytochrome P450"/>
    <property type="match status" value="1"/>
</dbReference>
<proteinExistence type="predicted"/>
<dbReference type="AlphaFoldDB" id="A0A0L0SYV2"/>
<reference evidence="1 2" key="1">
    <citation type="submission" date="2009-11" db="EMBL/GenBank/DDBJ databases">
        <title>Annotation of Allomyces macrogynus ATCC 38327.</title>
        <authorList>
            <consortium name="The Broad Institute Genome Sequencing Platform"/>
            <person name="Russ C."/>
            <person name="Cuomo C."/>
            <person name="Burger G."/>
            <person name="Gray M.W."/>
            <person name="Holland P.W.H."/>
            <person name="King N."/>
            <person name="Lang F.B.F."/>
            <person name="Roger A.J."/>
            <person name="Ruiz-Trillo I."/>
            <person name="Young S.K."/>
            <person name="Zeng Q."/>
            <person name="Gargeya S."/>
            <person name="Fitzgerald M."/>
            <person name="Haas B."/>
            <person name="Abouelleil A."/>
            <person name="Alvarado L."/>
            <person name="Arachchi H.M."/>
            <person name="Berlin A."/>
            <person name="Chapman S.B."/>
            <person name="Gearin G."/>
            <person name="Goldberg J."/>
            <person name="Griggs A."/>
            <person name="Gujja S."/>
            <person name="Hansen M."/>
            <person name="Heiman D."/>
            <person name="Howarth C."/>
            <person name="Larimer J."/>
            <person name="Lui A."/>
            <person name="MacDonald P.J.P."/>
            <person name="McCowen C."/>
            <person name="Montmayeur A."/>
            <person name="Murphy C."/>
            <person name="Neiman D."/>
            <person name="Pearson M."/>
            <person name="Priest M."/>
            <person name="Roberts A."/>
            <person name="Saif S."/>
            <person name="Shea T."/>
            <person name="Sisk P."/>
            <person name="Stolte C."/>
            <person name="Sykes S."/>
            <person name="Wortman J."/>
            <person name="Nusbaum C."/>
            <person name="Birren B."/>
        </authorList>
    </citation>
    <scope>NUCLEOTIDE SEQUENCE [LARGE SCALE GENOMIC DNA]</scope>
    <source>
        <strain evidence="1 2">ATCC 38327</strain>
    </source>
</reference>